<dbReference type="InterPro" id="IPR011008">
    <property type="entry name" value="Dimeric_a/b-barrel"/>
</dbReference>
<dbReference type="Proteomes" id="UP000820669">
    <property type="component" value="Unassembled WGS sequence"/>
</dbReference>
<evidence type="ECO:0000313" key="2">
    <source>
        <dbReference type="Proteomes" id="UP000820669"/>
    </source>
</evidence>
<comment type="caution">
    <text evidence="1">The sequence shown here is derived from an EMBL/GenBank/DDBJ whole genome shotgun (WGS) entry which is preliminary data.</text>
</comment>
<dbReference type="Gene3D" id="3.30.70.100">
    <property type="match status" value="1"/>
</dbReference>
<dbReference type="SUPFAM" id="SSF54909">
    <property type="entry name" value="Dimeric alpha+beta barrel"/>
    <property type="match status" value="1"/>
</dbReference>
<name>A0ABX1S6S0_9PSEU</name>
<organism evidence="1 2">
    <name type="scientific">Pseudonocardia acidicola</name>
    <dbReference type="NCBI Taxonomy" id="2724939"/>
    <lineage>
        <taxon>Bacteria</taxon>
        <taxon>Bacillati</taxon>
        <taxon>Actinomycetota</taxon>
        <taxon>Actinomycetes</taxon>
        <taxon>Pseudonocardiales</taxon>
        <taxon>Pseudonocardiaceae</taxon>
        <taxon>Pseudonocardia</taxon>
    </lineage>
</organism>
<evidence type="ECO:0008006" key="3">
    <source>
        <dbReference type="Google" id="ProtNLM"/>
    </source>
</evidence>
<reference evidence="1 2" key="1">
    <citation type="submission" date="2020-04" db="EMBL/GenBank/DDBJ databases">
        <authorList>
            <person name="Klaysubun C."/>
            <person name="Duangmal K."/>
            <person name="Lipun K."/>
        </authorList>
    </citation>
    <scope>NUCLEOTIDE SEQUENCE [LARGE SCALE GENOMIC DNA]</scope>
    <source>
        <strain evidence="1 2">K10HN5</strain>
    </source>
</reference>
<dbReference type="RefSeq" id="WP_169380694.1">
    <property type="nucleotide sequence ID" value="NZ_JAAXLA010000010.1"/>
</dbReference>
<gene>
    <name evidence="1" type="ORF">HF526_07965</name>
</gene>
<keyword evidence="2" id="KW-1185">Reference proteome</keyword>
<protein>
    <recommendedName>
        <fullName evidence="3">ABM domain-containing protein</fullName>
    </recommendedName>
</protein>
<accession>A0ABX1S6S0</accession>
<proteinExistence type="predicted"/>
<dbReference type="EMBL" id="JAAXLA010000010">
    <property type="protein sequence ID" value="NMH97250.1"/>
    <property type="molecule type" value="Genomic_DNA"/>
</dbReference>
<evidence type="ECO:0000313" key="1">
    <source>
        <dbReference type="EMBL" id="NMH97250.1"/>
    </source>
</evidence>
<sequence>MKGKPMYVRYIIVNGDPAKIDSSVEYLEQAARPRVEATAGNKGFVTLTGVEARITVAGSYWGNAEALGASRTALAPLREEVEAAAGGPLSVEEYEVALGFRQSIPARGAVVRFSRLEVEPAGADDAVVHHREETVPRLKGAPGLCSFQLLLDRESGQGMVVTAWENERAAADFWPTAQELRTQATERAGVHYTGIEHFSMVHTSVQLD</sequence>